<accession>A0A2P6SGS1</accession>
<organism evidence="3 4">
    <name type="scientific">Rosa chinensis</name>
    <name type="common">China rose</name>
    <dbReference type="NCBI Taxonomy" id="74649"/>
    <lineage>
        <taxon>Eukaryota</taxon>
        <taxon>Viridiplantae</taxon>
        <taxon>Streptophyta</taxon>
        <taxon>Embryophyta</taxon>
        <taxon>Tracheophyta</taxon>
        <taxon>Spermatophyta</taxon>
        <taxon>Magnoliopsida</taxon>
        <taxon>eudicotyledons</taxon>
        <taxon>Gunneridae</taxon>
        <taxon>Pentapetalae</taxon>
        <taxon>rosids</taxon>
        <taxon>fabids</taxon>
        <taxon>Rosales</taxon>
        <taxon>Rosaceae</taxon>
        <taxon>Rosoideae</taxon>
        <taxon>Rosoideae incertae sedis</taxon>
        <taxon>Rosa</taxon>
    </lineage>
</organism>
<keyword evidence="1" id="KW-0863">Zinc-finger</keyword>
<gene>
    <name evidence="3" type="ORF">RchiOBHm_Chr1g0353041</name>
</gene>
<feature type="domain" description="CCHC-type" evidence="2">
    <location>
        <begin position="185"/>
        <end position="198"/>
    </location>
</feature>
<dbReference type="InterPro" id="IPR036875">
    <property type="entry name" value="Znf_CCHC_sf"/>
</dbReference>
<keyword evidence="1" id="KW-0479">Metal-binding</keyword>
<dbReference type="GO" id="GO:0008270">
    <property type="term" value="F:zinc ion binding"/>
    <property type="evidence" value="ECO:0007669"/>
    <property type="project" value="UniProtKB-KW"/>
</dbReference>
<comment type="caution">
    <text evidence="3">The sequence shown here is derived from an EMBL/GenBank/DDBJ whole genome shotgun (WGS) entry which is preliminary data.</text>
</comment>
<dbReference type="SUPFAM" id="SSF57756">
    <property type="entry name" value="Retrovirus zinc finger-like domains"/>
    <property type="match status" value="1"/>
</dbReference>
<proteinExistence type="predicted"/>
<name>A0A2P6SGS1_ROSCH</name>
<evidence type="ECO:0000313" key="4">
    <source>
        <dbReference type="Proteomes" id="UP000238479"/>
    </source>
</evidence>
<evidence type="ECO:0000259" key="2">
    <source>
        <dbReference type="PROSITE" id="PS50158"/>
    </source>
</evidence>
<evidence type="ECO:0000313" key="3">
    <source>
        <dbReference type="EMBL" id="PRQ57869.1"/>
    </source>
</evidence>
<evidence type="ECO:0000256" key="1">
    <source>
        <dbReference type="PROSITE-ProRule" id="PRU00047"/>
    </source>
</evidence>
<dbReference type="GO" id="GO:0003676">
    <property type="term" value="F:nucleic acid binding"/>
    <property type="evidence" value="ECO:0007669"/>
    <property type="project" value="InterPro"/>
</dbReference>
<dbReference type="Proteomes" id="UP000238479">
    <property type="component" value="Chromosome 1"/>
</dbReference>
<dbReference type="SMART" id="SM00343">
    <property type="entry name" value="ZnF_C2HC"/>
    <property type="match status" value="2"/>
</dbReference>
<dbReference type="PROSITE" id="PS50158">
    <property type="entry name" value="ZF_CCHC"/>
    <property type="match status" value="1"/>
</dbReference>
<reference evidence="3 4" key="1">
    <citation type="journal article" date="2018" name="Nat. Genet.">
        <title>The Rosa genome provides new insights in the design of modern roses.</title>
        <authorList>
            <person name="Bendahmane M."/>
        </authorList>
    </citation>
    <scope>NUCLEOTIDE SEQUENCE [LARGE SCALE GENOMIC DNA]</scope>
    <source>
        <strain evidence="4">cv. Old Blush</strain>
    </source>
</reference>
<protein>
    <submittedName>
        <fullName evidence="3">Putative transcription factor interactor and regulator CCHC(Zn) family</fullName>
    </submittedName>
</protein>
<dbReference type="AlphaFoldDB" id="A0A2P6SGS1"/>
<dbReference type="InterPro" id="IPR001878">
    <property type="entry name" value="Znf_CCHC"/>
</dbReference>
<dbReference type="EMBL" id="PDCK01000039">
    <property type="protein sequence ID" value="PRQ57869.1"/>
    <property type="molecule type" value="Genomic_DNA"/>
</dbReference>
<sequence>MVDKNVPLSIPEGQEIKIEVQWTQSETSGYCFPPSGFCSITYADVLRYVNDDKEAKISNYSALLTGGVNNLSNQYCTICKEPGHDTNVCPQPFMLDWHGFVINGIPIVQRPPWIPPIGLPHMPTVHQHWATVRRRRRATIRRGHMQTFGRPYMRVCAPSLQRPFIVRAPSTGRGRTVANRRQPECSRCGRAGHNIRTCGESA</sequence>
<dbReference type="OrthoDB" id="1137471at2759"/>
<dbReference type="Gramene" id="PRQ57869">
    <property type="protein sequence ID" value="PRQ57869"/>
    <property type="gene ID" value="RchiOBHm_Chr1g0353041"/>
</dbReference>
<keyword evidence="4" id="KW-1185">Reference proteome</keyword>
<keyword evidence="1" id="KW-0862">Zinc</keyword>